<accession>A0A5C7WGA8</accession>
<dbReference type="Pfam" id="PF02655">
    <property type="entry name" value="ATP-grasp_3"/>
    <property type="match status" value="1"/>
</dbReference>
<dbReference type="GO" id="GO:0005524">
    <property type="term" value="F:ATP binding"/>
    <property type="evidence" value="ECO:0007669"/>
    <property type="project" value="InterPro"/>
</dbReference>
<protein>
    <submittedName>
        <fullName evidence="2">ATP-grasp domain-containing protein</fullName>
    </submittedName>
</protein>
<dbReference type="InterPro" id="IPR003806">
    <property type="entry name" value="ATP-grasp_PylC-type"/>
</dbReference>
<dbReference type="Gene3D" id="3.30.470.20">
    <property type="entry name" value="ATP-grasp fold, B domain"/>
    <property type="match status" value="1"/>
</dbReference>
<feature type="domain" description="ATP-grasp fold PylC-type" evidence="1">
    <location>
        <begin position="102"/>
        <end position="240"/>
    </location>
</feature>
<dbReference type="STRING" id="1122236.GCA_000378225_00183"/>
<proteinExistence type="predicted"/>
<sequence>MAQQEGFSVLAVDAFADNDTQQSATLVYHWPGLCGPDVNNEMSGLMEVLDSFKPDAVLLGSGFEANQAAYVKLFTRHAVFGNTPETVARVKNPRWLKKYCDARGVQSPRIATQKPVEGRWLHKQAGQCGGMHVQDWSPAAIVTAKSYWQAFQPGQAVGILFVAHQQAFTLVGVHALKQRAGSYAYAGVKRLHDPALTVAATALLQAVLPGLGLVGINSIDAIWHEGELHLIEVNPRLSASMRLYAGLPLIKAHLDSCNGNIMPLQQHTKTHALHCIAYARQEINASHLDFPDWLEDQPSGGMIAAGLPVCSLYAEGDSDREVLQALQDKKTRLEKLWGTYVCNRIEFNIH</sequence>
<name>A0A5C7WGA8_METME</name>
<organism evidence="2 3">
    <name type="scientific">Methylophilus methylotrophus</name>
    <name type="common">Bacterium W3A1</name>
    <dbReference type="NCBI Taxonomy" id="17"/>
    <lineage>
        <taxon>Bacteria</taxon>
        <taxon>Pseudomonadati</taxon>
        <taxon>Pseudomonadota</taxon>
        <taxon>Betaproteobacteria</taxon>
        <taxon>Nitrosomonadales</taxon>
        <taxon>Methylophilaceae</taxon>
        <taxon>Methylophilus</taxon>
    </lineage>
</organism>
<dbReference type="SUPFAM" id="SSF56059">
    <property type="entry name" value="Glutathione synthetase ATP-binding domain-like"/>
    <property type="match status" value="1"/>
</dbReference>
<dbReference type="GO" id="GO:0046872">
    <property type="term" value="F:metal ion binding"/>
    <property type="evidence" value="ECO:0007669"/>
    <property type="project" value="InterPro"/>
</dbReference>
<evidence type="ECO:0000313" key="3">
    <source>
        <dbReference type="Proteomes" id="UP000321374"/>
    </source>
</evidence>
<dbReference type="Proteomes" id="UP000321374">
    <property type="component" value="Unassembled WGS sequence"/>
</dbReference>
<evidence type="ECO:0000313" key="2">
    <source>
        <dbReference type="EMBL" id="TXI36797.1"/>
    </source>
</evidence>
<dbReference type="AlphaFoldDB" id="A0A5C7WGA8"/>
<comment type="caution">
    <text evidence="2">The sequence shown here is derived from an EMBL/GenBank/DDBJ whole genome shotgun (WGS) entry which is preliminary data.</text>
</comment>
<dbReference type="EMBL" id="SSGG01000077">
    <property type="protein sequence ID" value="TXI36797.1"/>
    <property type="molecule type" value="Genomic_DNA"/>
</dbReference>
<gene>
    <name evidence="2" type="ORF">E6Q51_04820</name>
</gene>
<evidence type="ECO:0000259" key="1">
    <source>
        <dbReference type="Pfam" id="PF02655"/>
    </source>
</evidence>
<reference evidence="2 3" key="1">
    <citation type="submission" date="2018-09" db="EMBL/GenBank/DDBJ databases">
        <title>Metagenome Assembled Genomes from an Advanced Water Purification Facility.</title>
        <authorList>
            <person name="Stamps B.W."/>
            <person name="Spear J.R."/>
        </authorList>
    </citation>
    <scope>NUCLEOTIDE SEQUENCE [LARGE SCALE GENOMIC DNA]</scope>
    <source>
        <strain evidence="2">Bin_42_2</strain>
    </source>
</reference>